<evidence type="ECO:0000313" key="4">
    <source>
        <dbReference type="EMBL" id="TXS24412.1"/>
    </source>
</evidence>
<keyword evidence="2" id="KW-0560">Oxidoreductase</keyword>
<sequence length="251" mass="26333">MGQLSDKVALITGGTAGIGLATARRFIEEGAFVYITGRRRPELDAAVENLGTQAAGVQGDVADPHAIGQVISAIRQRHGRLDIVFVNAGGGSVIPLTEITQKDYDRHFSVNVAGALFTVQKALPLMTNGGSIILVGSVSASRNVPQMSLYGATKAALRSLGRSWAYELTERGIRVNILSPGPIDTPATYVAAGAHDDESRQQVRDQMGSSIPLARIGRPEEVAATAVFLASDQSSFTTGAELFVDGGLGQM</sequence>
<dbReference type="PROSITE" id="PS00061">
    <property type="entry name" value="ADH_SHORT"/>
    <property type="match status" value="1"/>
</dbReference>
<dbReference type="PANTHER" id="PTHR43008:SF4">
    <property type="entry name" value="CHAIN DEHYDROGENASE, PUTATIVE (AFU_ORTHOLOGUE AFUA_4G08710)-RELATED"/>
    <property type="match status" value="1"/>
</dbReference>
<dbReference type="InterPro" id="IPR036291">
    <property type="entry name" value="NAD(P)-bd_dom_sf"/>
</dbReference>
<protein>
    <submittedName>
        <fullName evidence="4">SDR family oxidoreductase</fullName>
    </submittedName>
</protein>
<comment type="caution">
    <text evidence="4">The sequence shown here is derived from an EMBL/GenBank/DDBJ whole genome shotgun (WGS) entry which is preliminary data.</text>
</comment>
<gene>
    <name evidence="4" type="ORF">EAO74_28635</name>
</gene>
<dbReference type="PRINTS" id="PR00081">
    <property type="entry name" value="GDHRDH"/>
</dbReference>
<dbReference type="CDD" id="cd05233">
    <property type="entry name" value="SDR_c"/>
    <property type="match status" value="1"/>
</dbReference>
<dbReference type="PRINTS" id="PR00080">
    <property type="entry name" value="SDRFAMILY"/>
</dbReference>
<dbReference type="NCBIfam" id="NF005559">
    <property type="entry name" value="PRK07231.1"/>
    <property type="match status" value="1"/>
</dbReference>
<proteinExistence type="inferred from homology"/>
<feature type="domain" description="Ketoreductase" evidence="3">
    <location>
        <begin position="7"/>
        <end position="186"/>
    </location>
</feature>
<dbReference type="SMART" id="SM00822">
    <property type="entry name" value="PKS_KR"/>
    <property type="match status" value="1"/>
</dbReference>
<dbReference type="FunFam" id="3.40.50.720:FF:000084">
    <property type="entry name" value="Short-chain dehydrogenase reductase"/>
    <property type="match status" value="1"/>
</dbReference>
<accession>A0A652KL97</accession>
<dbReference type="AlphaFoldDB" id="A0A652KL97"/>
<comment type="similarity">
    <text evidence="1">Belongs to the short-chain dehydrogenases/reductases (SDR) family.</text>
</comment>
<organism evidence="4">
    <name type="scientific">Streptomyces sp. gb1(2016)</name>
    <dbReference type="NCBI Taxonomy" id="1828321"/>
    <lineage>
        <taxon>Bacteria</taxon>
        <taxon>Bacillati</taxon>
        <taxon>Actinomycetota</taxon>
        <taxon>Actinomycetes</taxon>
        <taxon>Kitasatosporales</taxon>
        <taxon>Streptomycetaceae</taxon>
        <taxon>Streptomyces</taxon>
    </lineage>
</organism>
<evidence type="ECO:0000256" key="2">
    <source>
        <dbReference type="ARBA" id="ARBA00023002"/>
    </source>
</evidence>
<dbReference type="Pfam" id="PF13561">
    <property type="entry name" value="adh_short_C2"/>
    <property type="match status" value="1"/>
</dbReference>
<evidence type="ECO:0000259" key="3">
    <source>
        <dbReference type="SMART" id="SM00822"/>
    </source>
</evidence>
<dbReference type="GO" id="GO:0050664">
    <property type="term" value="F:oxidoreductase activity, acting on NAD(P)H, oxygen as acceptor"/>
    <property type="evidence" value="ECO:0007669"/>
    <property type="project" value="TreeGrafter"/>
</dbReference>
<dbReference type="InterPro" id="IPR002347">
    <property type="entry name" value="SDR_fam"/>
</dbReference>
<dbReference type="PANTHER" id="PTHR43008">
    <property type="entry name" value="BENZIL REDUCTASE"/>
    <property type="match status" value="1"/>
</dbReference>
<dbReference type="RefSeq" id="WP_147985183.1">
    <property type="nucleotide sequence ID" value="NZ_RDBM01000037.1"/>
</dbReference>
<dbReference type="Gene3D" id="3.40.50.720">
    <property type="entry name" value="NAD(P)-binding Rossmann-like Domain"/>
    <property type="match status" value="1"/>
</dbReference>
<evidence type="ECO:0000256" key="1">
    <source>
        <dbReference type="ARBA" id="ARBA00006484"/>
    </source>
</evidence>
<dbReference type="SUPFAM" id="SSF51735">
    <property type="entry name" value="NAD(P)-binding Rossmann-fold domains"/>
    <property type="match status" value="1"/>
</dbReference>
<dbReference type="InterPro" id="IPR020904">
    <property type="entry name" value="Sc_DH/Rdtase_CS"/>
</dbReference>
<dbReference type="InterPro" id="IPR057326">
    <property type="entry name" value="KR_dom"/>
</dbReference>
<reference evidence="4" key="1">
    <citation type="submission" date="2018-10" db="EMBL/GenBank/DDBJ databases">
        <authorList>
            <person name="Hariharan J."/>
            <person name="Choudoir M.J."/>
            <person name="Diebold P."/>
            <person name="Panke-Buisse K."/>
            <person name="Campbell A.N."/>
            <person name="Buckley D.H."/>
        </authorList>
    </citation>
    <scope>NUCLEOTIDE SEQUENCE</scope>
    <source>
        <strain evidence="4">Gb1</strain>
    </source>
</reference>
<dbReference type="EMBL" id="RDBM01000037">
    <property type="protein sequence ID" value="TXS24412.1"/>
    <property type="molecule type" value="Genomic_DNA"/>
</dbReference>
<name>A0A652KL97_9ACTN</name>